<evidence type="ECO:0000256" key="2">
    <source>
        <dbReference type="ARBA" id="ARBA00022692"/>
    </source>
</evidence>
<keyword evidence="4 6" id="KW-0472">Membrane</keyword>
<comment type="subcellular location">
    <subcellularLocation>
        <location evidence="1">Membrane</location>
        <topology evidence="1">Multi-pass membrane protein</topology>
    </subcellularLocation>
</comment>
<dbReference type="NCBIfam" id="TIGR01593">
    <property type="entry name" value="holin_tox_secr"/>
    <property type="match status" value="1"/>
</dbReference>
<evidence type="ECO:0000313" key="7">
    <source>
        <dbReference type="EMBL" id="KRN76618.1"/>
    </source>
</evidence>
<dbReference type="GO" id="GO:0016020">
    <property type="term" value="C:membrane"/>
    <property type="evidence" value="ECO:0007669"/>
    <property type="project" value="UniProtKB-SubCell"/>
</dbReference>
<reference evidence="7 8" key="1">
    <citation type="journal article" date="2015" name="Genome Announc.">
        <title>Expanding the biotechnology potential of lactobacilli through comparative genomics of 213 strains and associated genera.</title>
        <authorList>
            <person name="Sun Z."/>
            <person name="Harris H.M."/>
            <person name="McCann A."/>
            <person name="Guo C."/>
            <person name="Argimon S."/>
            <person name="Zhang W."/>
            <person name="Yang X."/>
            <person name="Jeffery I.B."/>
            <person name="Cooney J.C."/>
            <person name="Kagawa T.F."/>
            <person name="Liu W."/>
            <person name="Song Y."/>
            <person name="Salvetti E."/>
            <person name="Wrobel A."/>
            <person name="Rasinkangas P."/>
            <person name="Parkhill J."/>
            <person name="Rea M.C."/>
            <person name="O'Sullivan O."/>
            <person name="Ritari J."/>
            <person name="Douillard F.P."/>
            <person name="Paul Ross R."/>
            <person name="Yang R."/>
            <person name="Briner A.E."/>
            <person name="Felis G.E."/>
            <person name="de Vos W.M."/>
            <person name="Barrangou R."/>
            <person name="Klaenhammer T.R."/>
            <person name="Caufield P.W."/>
            <person name="Cui Y."/>
            <person name="Zhang H."/>
            <person name="O'Toole P.W."/>
        </authorList>
    </citation>
    <scope>NUCLEOTIDE SEQUENCE [LARGE SCALE GENOMIC DNA]</scope>
    <source>
        <strain evidence="7 8">DSM 20014</strain>
    </source>
</reference>
<dbReference type="InterPro" id="IPR006480">
    <property type="entry name" value="Phage_holin_4_1"/>
</dbReference>
<dbReference type="AlphaFoldDB" id="A0A0R2JQ13"/>
<evidence type="ECO:0000313" key="8">
    <source>
        <dbReference type="Proteomes" id="UP000051673"/>
    </source>
</evidence>
<keyword evidence="8" id="KW-1185">Reference proteome</keyword>
<accession>A0A0R2JQ13</accession>
<sequence length="141" mass="15997">MDVLQHMAQSFDKGWTSHYYMLLVGLVFADLFLGFSRAISLKKFNSTIGLAGITKHVTVLVVPMLLYPFVDVMGYGSVADGIIAFLALSEGGSVLENWIAMGLPFKEEWRRFFDEKKLEQKERVGTVHTDEELPHENDKRL</sequence>
<dbReference type="Proteomes" id="UP000051673">
    <property type="component" value="Unassembled WGS sequence"/>
</dbReference>
<feature type="transmembrane region" description="Helical" evidence="6">
    <location>
        <begin position="82"/>
        <end position="103"/>
    </location>
</feature>
<organism evidence="7 8">
    <name type="scientific">Weissella minor</name>
    <dbReference type="NCBI Taxonomy" id="1620"/>
    <lineage>
        <taxon>Bacteria</taxon>
        <taxon>Bacillati</taxon>
        <taxon>Bacillota</taxon>
        <taxon>Bacilli</taxon>
        <taxon>Lactobacillales</taxon>
        <taxon>Lactobacillaceae</taxon>
        <taxon>Weissella</taxon>
    </lineage>
</organism>
<proteinExistence type="inferred from homology"/>
<keyword evidence="2 6" id="KW-0812">Transmembrane</keyword>
<dbReference type="OrthoDB" id="88184at2"/>
<dbReference type="RefSeq" id="WP_057787152.1">
    <property type="nucleotide sequence ID" value="NZ_JQCD01000024.1"/>
</dbReference>
<evidence type="ECO:0000256" key="3">
    <source>
        <dbReference type="ARBA" id="ARBA00022989"/>
    </source>
</evidence>
<protein>
    <recommendedName>
        <fullName evidence="9">Holin</fullName>
    </recommendedName>
</protein>
<comment type="caution">
    <text evidence="7">The sequence shown here is derived from an EMBL/GenBank/DDBJ whole genome shotgun (WGS) entry which is preliminary data.</text>
</comment>
<dbReference type="PATRIC" id="fig|1620.3.peg.124"/>
<evidence type="ECO:0000256" key="1">
    <source>
        <dbReference type="ARBA" id="ARBA00004141"/>
    </source>
</evidence>
<dbReference type="Pfam" id="PF05105">
    <property type="entry name" value="Phage_holin_4_1"/>
    <property type="match status" value="1"/>
</dbReference>
<dbReference type="EMBL" id="JQCD01000024">
    <property type="protein sequence ID" value="KRN76618.1"/>
    <property type="molecule type" value="Genomic_DNA"/>
</dbReference>
<feature type="transmembrane region" description="Helical" evidence="6">
    <location>
        <begin position="47"/>
        <end position="70"/>
    </location>
</feature>
<keyword evidence="3 6" id="KW-1133">Transmembrane helix</keyword>
<dbReference type="STRING" id="1620.IV67_GL000119"/>
<name>A0A0R2JQ13_9LACO</name>
<evidence type="ECO:0000256" key="4">
    <source>
        <dbReference type="ARBA" id="ARBA00023136"/>
    </source>
</evidence>
<evidence type="ECO:0008006" key="9">
    <source>
        <dbReference type="Google" id="ProtNLM"/>
    </source>
</evidence>
<evidence type="ECO:0000256" key="6">
    <source>
        <dbReference type="SAM" id="Phobius"/>
    </source>
</evidence>
<evidence type="ECO:0000256" key="5">
    <source>
        <dbReference type="ARBA" id="ARBA00023600"/>
    </source>
</evidence>
<feature type="transmembrane region" description="Helical" evidence="6">
    <location>
        <begin position="17"/>
        <end position="35"/>
    </location>
</feature>
<comment type="similarity">
    <text evidence="5">Belongs to the bacteriophage holin family. Cp-1 holin subfamily.</text>
</comment>
<gene>
    <name evidence="7" type="ORF">IV67_GL000119</name>
</gene>